<dbReference type="InterPro" id="IPR006473">
    <property type="entry name" value="Peptidase_C58_Yopt"/>
</dbReference>
<dbReference type="GO" id="GO:0006508">
    <property type="term" value="P:proteolysis"/>
    <property type="evidence" value="ECO:0007669"/>
    <property type="project" value="UniProtKB-KW"/>
</dbReference>
<evidence type="ECO:0000313" key="5">
    <source>
        <dbReference type="Proteomes" id="UP000376575"/>
    </source>
</evidence>
<keyword evidence="2" id="KW-0378">Hydrolase</keyword>
<protein>
    <recommendedName>
        <fullName evidence="3">Peptidase C58 YopT-type domain-containing protein</fullName>
    </recommendedName>
</protein>
<dbReference type="Gene3D" id="3.90.70.20">
    <property type="match status" value="1"/>
</dbReference>
<dbReference type="EMBL" id="BJKP01000026">
    <property type="protein sequence ID" value="GEA28133.1"/>
    <property type="molecule type" value="Genomic_DNA"/>
</dbReference>
<dbReference type="InterPro" id="IPR038765">
    <property type="entry name" value="Papain-like_cys_pep_sf"/>
</dbReference>
<keyword evidence="1" id="KW-0645">Protease</keyword>
<comment type="caution">
    <text evidence="4">The sequence shown here is derived from an EMBL/GenBank/DDBJ whole genome shotgun (WGS) entry which is preliminary data.</text>
</comment>
<feature type="domain" description="Peptidase C58 YopT-type" evidence="3">
    <location>
        <begin position="21"/>
        <end position="191"/>
    </location>
</feature>
<dbReference type="Pfam" id="PF03543">
    <property type="entry name" value="Peptidase_C58"/>
    <property type="match status" value="1"/>
</dbReference>
<dbReference type="Proteomes" id="UP000376575">
    <property type="component" value="Unassembled WGS sequence"/>
</dbReference>
<accession>A0A5J4FAS8</accession>
<dbReference type="SUPFAM" id="SSF54001">
    <property type="entry name" value="Cysteine proteinases"/>
    <property type="match status" value="1"/>
</dbReference>
<evidence type="ECO:0000256" key="1">
    <source>
        <dbReference type="ARBA" id="ARBA00022670"/>
    </source>
</evidence>
<reference evidence="4 5" key="1">
    <citation type="journal article" date="2019" name="FEMS Microbiol. Lett.">
        <title>A novel salt-tolerant genotype illuminates the sucrose gene evolution in freshwater bloom-forming cyanobacterium Microcystis aeruginosa.</title>
        <authorList>
            <person name="Tanabe Y."/>
            <person name="Yamaguchi H."/>
            <person name="Sano T."/>
            <person name="Kawachi M."/>
        </authorList>
    </citation>
    <scope>NUCLEOTIDE SEQUENCE [LARGE SCALE GENOMIC DNA]</scope>
    <source>
        <strain evidence="4 5">NIES-4325</strain>
    </source>
</reference>
<dbReference type="AlphaFoldDB" id="A0A5J4FAS8"/>
<evidence type="ECO:0000256" key="2">
    <source>
        <dbReference type="ARBA" id="ARBA00022801"/>
    </source>
</evidence>
<evidence type="ECO:0000259" key="3">
    <source>
        <dbReference type="Pfam" id="PF03543"/>
    </source>
</evidence>
<proteinExistence type="predicted"/>
<evidence type="ECO:0000313" key="4">
    <source>
        <dbReference type="EMBL" id="GEA28133.1"/>
    </source>
</evidence>
<name>A0A5J4FAS8_MICAE</name>
<organism evidence="4 5">
    <name type="scientific">Microcystis aeruginosa NIES-4325</name>
    <dbReference type="NCBI Taxonomy" id="2569534"/>
    <lineage>
        <taxon>Bacteria</taxon>
        <taxon>Bacillati</taxon>
        <taxon>Cyanobacteriota</taxon>
        <taxon>Cyanophyceae</taxon>
        <taxon>Oscillatoriophycideae</taxon>
        <taxon>Chroococcales</taxon>
        <taxon>Microcystaceae</taxon>
        <taxon>Microcystis</taxon>
    </lineage>
</organism>
<dbReference type="RefSeq" id="WP_151696615.1">
    <property type="nucleotide sequence ID" value="NZ_BJKP01000026.1"/>
</dbReference>
<dbReference type="GO" id="GO:0004197">
    <property type="term" value="F:cysteine-type endopeptidase activity"/>
    <property type="evidence" value="ECO:0007669"/>
    <property type="project" value="InterPro"/>
</dbReference>
<gene>
    <name evidence="4" type="ORF">MiAbW_02705</name>
</gene>
<sequence>MNYDQIVSRIDGQGIQAYDQGEESVQEHINIGNGVCRALVVMWLRAKKDNQDFWSSRGTVEEPLLAASKKLEDAVDLQDEYERVNESRFIPDSATVTELLQSHLQYKQEDVIASAQEGFAQELPNDEPAKIAKQVLSSSSRFFILSAKGDSGAHSIGIHRPYSLVGKSSDAYLFDPNIGEFKVNGEQNLRNLLIELNAIGYVNSGIDLNKSYILWSYYGNPI</sequence>